<keyword evidence="1" id="KW-1133">Transmembrane helix</keyword>
<dbReference type="GeneTree" id="ENSGT00740000115564"/>
<keyword evidence="1" id="KW-0812">Transmembrane</keyword>
<protein>
    <submittedName>
        <fullName evidence="2">Uncharacterized protein</fullName>
    </submittedName>
</protein>
<reference evidence="2" key="2">
    <citation type="submission" date="2025-08" db="UniProtKB">
        <authorList>
            <consortium name="Ensembl"/>
        </authorList>
    </citation>
    <scope>IDENTIFICATION</scope>
    <source>
        <strain evidence="2">Boxer</strain>
    </source>
</reference>
<keyword evidence="1" id="KW-0472">Membrane</keyword>
<evidence type="ECO:0000313" key="3">
    <source>
        <dbReference type="Proteomes" id="UP000805418"/>
    </source>
</evidence>
<accession>A0A8I3NFX1</accession>
<reference evidence="2" key="1">
    <citation type="submission" date="2020-03" db="EMBL/GenBank/DDBJ databases">
        <title>Long-read based genome assembly of a Labrador retriever dog.</title>
        <authorList>
            <person name="Eory L."/>
            <person name="Zhang W."/>
            <person name="Schoenebeck J."/>
        </authorList>
    </citation>
    <scope>NUCLEOTIDE SEQUENCE [LARGE SCALE GENOMIC DNA]</scope>
    <source>
        <strain evidence="2">Labrador retriever</strain>
    </source>
</reference>
<dbReference type="SUPFAM" id="SSF52540">
    <property type="entry name" value="P-loop containing nucleoside triphosphate hydrolases"/>
    <property type="match status" value="1"/>
</dbReference>
<proteinExistence type="predicted"/>
<keyword evidence="3" id="KW-1185">Reference proteome</keyword>
<dbReference type="AlphaFoldDB" id="A0A8I3NFX1"/>
<dbReference type="Gene3D" id="3.40.50.300">
    <property type="entry name" value="P-loop containing nucleotide triphosphate hydrolases"/>
    <property type="match status" value="1"/>
</dbReference>
<sequence>AGPVCSHKFGIIFMFLLVSVIIDGYPVTKYQMSVLEARSVIPMVIFELDVPSKEIFKRLFLEKKKEQSLPYPLHNSTQIIAIKNSKHRKNIVEIRQYYQEQHHNWYVIDGFHNKWWVWNEVTKKLQMVNKYMQIYLERIKAGKAACIDKLCITPQDRLPRMGGIIRRSFALVSDGSLEWAAEFRGHYYKMSSQENLNKLYVPPLAPHPLPPADMIPKRLTLSELKSRFPKCAELQGYCPVTYQDGKHRYEALVPGSINYALEYRDRIYICESREKLEKFFEKYWNQKLPYKLPPLKEPIHLTSLPLPGYLEQGVATSLIKAMNAVGCLKPKFPFLTFHLKAFNPKGSEYTRRKYKKKLEQFMERCELITYLGAKMTRKYKEPQFRAIDFDHKLQIFLSLRNIDPVNG</sequence>
<dbReference type="Ensembl" id="ENSCAFT00845021668.1">
    <property type="protein sequence ID" value="ENSCAFP00845017035.1"/>
    <property type="gene ID" value="ENSCAFG00845012177.1"/>
</dbReference>
<dbReference type="OrthoDB" id="439792at2759"/>
<dbReference type="InterPro" id="IPR027417">
    <property type="entry name" value="P-loop_NTPase"/>
</dbReference>
<evidence type="ECO:0000256" key="1">
    <source>
        <dbReference type="SAM" id="Phobius"/>
    </source>
</evidence>
<feature type="transmembrane region" description="Helical" evidence="1">
    <location>
        <begin position="6"/>
        <end position="25"/>
    </location>
</feature>
<name>A0A8I3NFX1_CANLF</name>
<organism evidence="2 3">
    <name type="scientific">Canis lupus familiaris</name>
    <name type="common">Dog</name>
    <name type="synonym">Canis familiaris</name>
    <dbReference type="NCBI Taxonomy" id="9615"/>
    <lineage>
        <taxon>Eukaryota</taxon>
        <taxon>Metazoa</taxon>
        <taxon>Chordata</taxon>
        <taxon>Craniata</taxon>
        <taxon>Vertebrata</taxon>
        <taxon>Euteleostomi</taxon>
        <taxon>Mammalia</taxon>
        <taxon>Eutheria</taxon>
        <taxon>Laurasiatheria</taxon>
        <taxon>Carnivora</taxon>
        <taxon>Caniformia</taxon>
        <taxon>Canidae</taxon>
        <taxon>Canis</taxon>
    </lineage>
</organism>
<reference evidence="2" key="3">
    <citation type="submission" date="2025-09" db="UniProtKB">
        <authorList>
            <consortium name="Ensembl"/>
        </authorList>
    </citation>
    <scope>IDENTIFICATION</scope>
    <source>
        <strain evidence="2">Boxer</strain>
    </source>
</reference>
<evidence type="ECO:0000313" key="2">
    <source>
        <dbReference type="Ensembl" id="ENSCAFP00845017035.1"/>
    </source>
</evidence>
<dbReference type="Proteomes" id="UP000805418">
    <property type="component" value="Chromosome 12"/>
</dbReference>